<evidence type="ECO:0000313" key="4">
    <source>
        <dbReference type="Proteomes" id="UP000095287"/>
    </source>
</evidence>
<dbReference type="InterPro" id="IPR036055">
    <property type="entry name" value="LDL_receptor-like_sf"/>
</dbReference>
<dbReference type="InterPro" id="IPR002172">
    <property type="entry name" value="LDrepeatLR_classA_rpt"/>
</dbReference>
<dbReference type="PANTHER" id="PTHR21105">
    <property type="entry name" value="GH16255P"/>
    <property type="match status" value="1"/>
</dbReference>
<organism evidence="4 5">
    <name type="scientific">Steinernema glaseri</name>
    <dbReference type="NCBI Taxonomy" id="37863"/>
    <lineage>
        <taxon>Eukaryota</taxon>
        <taxon>Metazoa</taxon>
        <taxon>Ecdysozoa</taxon>
        <taxon>Nematoda</taxon>
        <taxon>Chromadorea</taxon>
        <taxon>Rhabditida</taxon>
        <taxon>Tylenchina</taxon>
        <taxon>Panagrolaimomorpha</taxon>
        <taxon>Strongyloidoidea</taxon>
        <taxon>Steinernematidae</taxon>
        <taxon>Steinernema</taxon>
    </lineage>
</organism>
<dbReference type="WBParaSite" id="L893_g74.t1">
    <property type="protein sequence ID" value="L893_g74.t1"/>
    <property type="gene ID" value="L893_g74"/>
</dbReference>
<name>A0A1I8AMV0_9BILA</name>
<feature type="transmembrane region" description="Helical" evidence="3">
    <location>
        <begin position="30"/>
        <end position="50"/>
    </location>
</feature>
<accession>A0A1I8AMV0</accession>
<dbReference type="GO" id="GO:0043410">
    <property type="term" value="P:positive regulation of MAPK cascade"/>
    <property type="evidence" value="ECO:0007669"/>
    <property type="project" value="TreeGrafter"/>
</dbReference>
<dbReference type="PANTHER" id="PTHR21105:SF0">
    <property type="entry name" value="GH16255P"/>
    <property type="match status" value="1"/>
</dbReference>
<evidence type="ECO:0000313" key="5">
    <source>
        <dbReference type="WBParaSite" id="L893_g74.t1"/>
    </source>
</evidence>
<keyword evidence="3" id="KW-0812">Transmembrane</keyword>
<feature type="region of interest" description="Disordered" evidence="2">
    <location>
        <begin position="172"/>
        <end position="192"/>
    </location>
</feature>
<keyword evidence="1" id="KW-1015">Disulfide bond</keyword>
<dbReference type="GO" id="GO:0043195">
    <property type="term" value="C:terminal bouton"/>
    <property type="evidence" value="ECO:0007669"/>
    <property type="project" value="TreeGrafter"/>
</dbReference>
<evidence type="ECO:0000256" key="2">
    <source>
        <dbReference type="SAM" id="MobiDB-lite"/>
    </source>
</evidence>
<sequence length="228" mass="26216">MTEFDDHTTVFVLDLDQSLRTAQHTERTSMTMSLIPISFLALVGFAFSFGSVHRHSPTVSHVLSAEEREQLRNLIKTSIPQPAQPEEKLDKEKISKEYLQKLVRMRPESCKVNGKTIHSMVFCPTPRVNKDSFSWNCIRYSDLCDGHLDCPNEEDEDPTFCMFQKLVEQHRSERAAPVSGRHRPSGSERSRHLRLSSALRSLASPLRLLRRRVHFWRDGDFPALSKLA</sequence>
<dbReference type="Proteomes" id="UP000095287">
    <property type="component" value="Unplaced"/>
</dbReference>
<evidence type="ECO:0000256" key="1">
    <source>
        <dbReference type="ARBA" id="ARBA00023157"/>
    </source>
</evidence>
<evidence type="ECO:0000256" key="3">
    <source>
        <dbReference type="SAM" id="Phobius"/>
    </source>
</evidence>
<reference evidence="5" key="1">
    <citation type="submission" date="2016-11" db="UniProtKB">
        <authorList>
            <consortium name="WormBaseParasite"/>
        </authorList>
    </citation>
    <scope>IDENTIFICATION</scope>
</reference>
<protein>
    <submittedName>
        <fullName evidence="5">SPARC_Ca_bdg domain-containing protein</fullName>
    </submittedName>
</protein>
<dbReference type="CDD" id="cd00112">
    <property type="entry name" value="LDLa"/>
    <property type="match status" value="1"/>
</dbReference>
<keyword evidence="3" id="KW-1133">Transmembrane helix</keyword>
<dbReference type="GO" id="GO:0030297">
    <property type="term" value="F:transmembrane receptor protein tyrosine kinase activator activity"/>
    <property type="evidence" value="ECO:0007669"/>
    <property type="project" value="TreeGrafter"/>
</dbReference>
<dbReference type="Gene3D" id="2.40.128.620">
    <property type="match status" value="1"/>
</dbReference>
<dbReference type="SUPFAM" id="SSF57424">
    <property type="entry name" value="LDL receptor-like module"/>
    <property type="match status" value="1"/>
</dbReference>
<keyword evidence="4" id="KW-1185">Reference proteome</keyword>
<proteinExistence type="predicted"/>
<keyword evidence="3" id="KW-0472">Membrane</keyword>
<dbReference type="AlphaFoldDB" id="A0A1I8AMV0"/>